<sequence length="1293" mass="141711">MSELWVMLGLLFCYKSVPQGFATGFSDSSQSKNTSSVLLNTFVKVETYDKEFSSFFTVSKCTTTTVPSKVKEQSTIPSSHNSEANGLLSPETTLPILPSLSRVVVALSGTNLPTNGTMSKNVSPESRARRISSFNILSGFPSVSDFVLVSSKPAVTIPEIATTIYQVIFPPSTSEGKKYLSPSQMGDYSNADNPSALSDLQSKTVIDQNTHFSSENSILGRDNNGHTSVGGSRLFTKGPLSLTQQNTRSSVFLSSLRVDIEPTESHITKSVPIPFYSVKASALLTHATRTCDTGMRTTFVRSFSSFSGIPKVTGNKSPLVTSSSSGTAHMDASSVVHSPVKKEIPSFTLKVKPSVLSRTRNLTPHTSNAALTISETPSLKQPAASDANSMASLIDESESAQPLKSRYSRELSSQVHSTIVHGLRSNSLNSSAKDIPSIPFHETVISVLQVPATTSQDSFSLSLVTDIFVLWERRSPSPTTVGLLRTSVSTSSSRTAQKIQFSSQRSTKRFTPPLSTAQSSSILPFKRHLATTVSLNEGDMSSSTSTTVHQIRYSSERLAFQSTDIRLLNSRSEIIDQNLSPSLQLSAKLSDTVLDLQTSNPSVTARISRLPKTNDPSTTPIYSQGRLSVNTSRVEDGISSTSPWNAVMSTRQLTPSSPDFRYHPRVSLRQTSSFAGMSKSSTQMLNSTISTENRHEPVFSSLVRRSTWNSVITSSSPVFRSPSQMSQQKNPILRGVSLTTRQILLTTISNKSGHHTILSSSSVNRFTSTRKVMPSSSSLEIPSKSHGKSSLFAGVSHPTPQIIVSKISSENGQKVLSSSSSTLSRFASTSFASFPGTKGPSQESHRRSSVHQLASSSTIVHTQISANASWTGSGMLFSSKISASSMESALPETSHAKSFSQLSDIRRSATSKDQNSILFSKFTVATYIDKSKLQTSPSTVSTTLLETEIPFGTIVLIPGVSSKNHEATETDSVVPTRTRSPTDTLVTLPGNISTEPPTAVSSDFGQIKLLIIVAIIPSVLLCAFFCAFLVYRRSRKRRNKSVYSIKLEYADENSGFRKRCVNSRLDLSLKGIHIDLEFPYDCERRGSYVRDSYSRGSTLSETQMRELQILSQECKENMEWISEVIAREMEASISGRNLPLTRNSVCSVKEKENYESNEKLRSIVRRESSKRGREIVKWKIPVVQRRDSEDFDQRDSMCTDDTTLELKDGQRSPPRHCGENKRKVCSKSNHAMQDRADETNEDKGFQVQLSKKTFDNKVTQETGKNEKDIVENTPLTFDLNAEKDDSSREKRSS</sequence>
<keyword evidence="2" id="KW-0472">Membrane</keyword>
<protein>
    <submittedName>
        <fullName evidence="4">Uncharacterized protein</fullName>
    </submittedName>
</protein>
<comment type="caution">
    <text evidence="4">The sequence shown here is derived from an EMBL/GenBank/DDBJ whole genome shotgun (WGS) entry which is preliminary data.</text>
</comment>
<feature type="compositionally biased region" description="Basic and acidic residues" evidence="1">
    <location>
        <begin position="1204"/>
        <end position="1222"/>
    </location>
</feature>
<name>A0A2B4RAK8_STYPI</name>
<gene>
    <name evidence="4" type="ORF">AWC38_SpisGene21133</name>
</gene>
<dbReference type="Proteomes" id="UP000225706">
    <property type="component" value="Unassembled WGS sequence"/>
</dbReference>
<keyword evidence="5" id="KW-1185">Reference proteome</keyword>
<feature type="region of interest" description="Disordered" evidence="1">
    <location>
        <begin position="1201"/>
        <end position="1293"/>
    </location>
</feature>
<accession>A0A2B4RAK8</accession>
<evidence type="ECO:0000256" key="3">
    <source>
        <dbReference type="SAM" id="SignalP"/>
    </source>
</evidence>
<feature type="region of interest" description="Disordered" evidence="1">
    <location>
        <begin position="834"/>
        <end position="853"/>
    </location>
</feature>
<evidence type="ECO:0000256" key="2">
    <source>
        <dbReference type="SAM" id="Phobius"/>
    </source>
</evidence>
<feature type="compositionally biased region" description="Basic and acidic residues" evidence="1">
    <location>
        <begin position="1232"/>
        <end position="1244"/>
    </location>
</feature>
<feature type="region of interest" description="Disordered" evidence="1">
    <location>
        <begin position="967"/>
        <end position="991"/>
    </location>
</feature>
<keyword evidence="2" id="KW-0812">Transmembrane</keyword>
<keyword evidence="2" id="KW-1133">Transmembrane helix</keyword>
<reference evidence="5" key="1">
    <citation type="journal article" date="2017" name="bioRxiv">
        <title>Comparative analysis of the genomes of Stylophora pistillata and Acropora digitifera provides evidence for extensive differences between species of corals.</title>
        <authorList>
            <person name="Voolstra C.R."/>
            <person name="Li Y."/>
            <person name="Liew Y.J."/>
            <person name="Baumgarten S."/>
            <person name="Zoccola D."/>
            <person name="Flot J.-F."/>
            <person name="Tambutte S."/>
            <person name="Allemand D."/>
            <person name="Aranda M."/>
        </authorList>
    </citation>
    <scope>NUCLEOTIDE SEQUENCE [LARGE SCALE GENOMIC DNA]</scope>
</reference>
<feature type="compositionally biased region" description="Polar residues" evidence="1">
    <location>
        <begin position="1247"/>
        <end position="1262"/>
    </location>
</feature>
<dbReference type="STRING" id="50429.A0A2B4RAK8"/>
<feature type="compositionally biased region" description="Basic and acidic residues" evidence="1">
    <location>
        <begin position="1280"/>
        <end position="1293"/>
    </location>
</feature>
<feature type="compositionally biased region" description="Polar residues" evidence="1">
    <location>
        <begin position="970"/>
        <end position="991"/>
    </location>
</feature>
<evidence type="ECO:0000256" key="1">
    <source>
        <dbReference type="SAM" id="MobiDB-lite"/>
    </source>
</evidence>
<feature type="transmembrane region" description="Helical" evidence="2">
    <location>
        <begin position="1009"/>
        <end position="1031"/>
    </location>
</feature>
<organism evidence="4 5">
    <name type="scientific">Stylophora pistillata</name>
    <name type="common">Smooth cauliflower coral</name>
    <dbReference type="NCBI Taxonomy" id="50429"/>
    <lineage>
        <taxon>Eukaryota</taxon>
        <taxon>Metazoa</taxon>
        <taxon>Cnidaria</taxon>
        <taxon>Anthozoa</taxon>
        <taxon>Hexacorallia</taxon>
        <taxon>Scleractinia</taxon>
        <taxon>Astrocoeniina</taxon>
        <taxon>Pocilloporidae</taxon>
        <taxon>Stylophora</taxon>
    </lineage>
</organism>
<feature type="chain" id="PRO_5013196907" evidence="3">
    <location>
        <begin position="23"/>
        <end position="1293"/>
    </location>
</feature>
<keyword evidence="3" id="KW-0732">Signal</keyword>
<dbReference type="EMBL" id="LSMT01000745">
    <property type="protein sequence ID" value="PFX14691.1"/>
    <property type="molecule type" value="Genomic_DNA"/>
</dbReference>
<dbReference type="OrthoDB" id="537915at2759"/>
<proteinExistence type="predicted"/>
<evidence type="ECO:0000313" key="5">
    <source>
        <dbReference type="Proteomes" id="UP000225706"/>
    </source>
</evidence>
<evidence type="ECO:0000313" key="4">
    <source>
        <dbReference type="EMBL" id="PFX14691.1"/>
    </source>
</evidence>
<feature type="signal peptide" evidence="3">
    <location>
        <begin position="1"/>
        <end position="22"/>
    </location>
</feature>